<protein>
    <submittedName>
        <fullName evidence="1">Uncharacterized protein</fullName>
    </submittedName>
</protein>
<organism evidence="1 2">
    <name type="scientific">Zophobas morio</name>
    <dbReference type="NCBI Taxonomy" id="2755281"/>
    <lineage>
        <taxon>Eukaryota</taxon>
        <taxon>Metazoa</taxon>
        <taxon>Ecdysozoa</taxon>
        <taxon>Arthropoda</taxon>
        <taxon>Hexapoda</taxon>
        <taxon>Insecta</taxon>
        <taxon>Pterygota</taxon>
        <taxon>Neoptera</taxon>
        <taxon>Endopterygota</taxon>
        <taxon>Coleoptera</taxon>
        <taxon>Polyphaga</taxon>
        <taxon>Cucujiformia</taxon>
        <taxon>Tenebrionidae</taxon>
        <taxon>Zophobas</taxon>
    </lineage>
</organism>
<keyword evidence="2" id="KW-1185">Reference proteome</keyword>
<comment type="caution">
    <text evidence="1">The sequence shown here is derived from an EMBL/GenBank/DDBJ whole genome shotgun (WGS) entry which is preliminary data.</text>
</comment>
<sequence length="1128" mass="129934">MDVPTFVDKFHTLQGPTLADKQKTFNSLLTNIPADHDALLSSLTPTTHFETLLKLQLLLRLKRTPDLLQVLKNEHELLPAKLLKNKWFCQQLAATLDDNSAGFVDAVLPHTSYVIRQRIITKLAVYGTKLDTVYEEVRTRYGAHIASPLVVACTPSKIEQVLTSDRVALTPLCQKLLYQKQPQLFTKYAKNVEDSVYHYVARRNLEDFVELNKSGCVGGALGKHLTRRLLTSAKEVVIAQAGNFSCVIHLKTVIKVLTDHELKQFFFNCSPQTIDNHRSYYSHIGFSALTKALGTRYYRLLFDNVATKFHKSLYDFPNLVDNKMLETMDSEERLKWVSIKKKSGTSDDLVPFLTSEDAIGLIKKKINVTSSISTREQLVRDLVKTCQVNGDLNALAEVGEYVCSRHRNDNECVLISFVGSIESLFSLEKLGERHWESINQILKIVKVDWIRGNFDLKYIEFLFREKKLSDEKICDFYRTKKEWYRTEIKELRKVLLLKFIDLVPQFEKENLEYTDLKYLKYILDWNSQADKDNQIRLSDHPRLIQSLQKSMTMAIEVDSYIPELHLLSPILTTLICTKRQSDLRAEAIQNYFTTGFRFFNQNIDMWLLKHQPWVIDNHLDKFLEHLFHGFTPNLSLLNYIKTFTPPSFQRKVVNHALANLAKFENIDVIFHVLVILEPPQAFLEHIAPFYPSGDKVLDETDDDRRQSNVATAIASSFKYATSVQVLPKLIQYCKGDFLRYSLESLYYLFYHSPENQLSSFVNDLSSKAVSVRKHSIFLTCIVGSVADVQKLVTRFIENERNVSVQKHLFTAALKYFIRNPSDEFWQCVKVCMSKLDKNDSESFDLLVNIDRIPHKYQTQHVIFVWDILNKSENSRPRLLSSIPVPVFTELPLDFLLEVITNNFFQTESSCANVIDNFVVTSLTHSIHKNRVLDTVFQLIKKVKITDCSLPEEVANRKKLSSFVDNLVSSVTLSDDYTILPAFSQRWHDLFSVTQAMQEHLRLSFALLYLQGGKDLTQFATAVAEFLDNLVTTYGVVVVDCFASVLKKSLMSFLCCYNESNEALFKFVLYLVGKDNLVFYLLAIKLLPEEPPEEDAAKKLFEEVVRVLRQVPQESIQMLMNVYVMDLVL</sequence>
<evidence type="ECO:0000313" key="1">
    <source>
        <dbReference type="EMBL" id="KAJ3657513.1"/>
    </source>
</evidence>
<gene>
    <name evidence="1" type="ORF">Zmor_009309</name>
</gene>
<name>A0AA38ILP2_9CUCU</name>
<dbReference type="AlphaFoldDB" id="A0AA38ILP2"/>
<dbReference type="Proteomes" id="UP001168821">
    <property type="component" value="Unassembled WGS sequence"/>
</dbReference>
<dbReference type="EMBL" id="JALNTZ010000003">
    <property type="protein sequence ID" value="KAJ3657513.1"/>
    <property type="molecule type" value="Genomic_DNA"/>
</dbReference>
<reference evidence="1" key="1">
    <citation type="journal article" date="2023" name="G3 (Bethesda)">
        <title>Whole genome assemblies of Zophobas morio and Tenebrio molitor.</title>
        <authorList>
            <person name="Kaur S."/>
            <person name="Stinson S.A."/>
            <person name="diCenzo G.C."/>
        </authorList>
    </citation>
    <scope>NUCLEOTIDE SEQUENCE</scope>
    <source>
        <strain evidence="1">QUZm001</strain>
    </source>
</reference>
<evidence type="ECO:0000313" key="2">
    <source>
        <dbReference type="Proteomes" id="UP001168821"/>
    </source>
</evidence>
<accession>A0AA38ILP2</accession>
<proteinExistence type="predicted"/>